<keyword evidence="9" id="KW-1185">Reference proteome</keyword>
<keyword evidence="3" id="KW-1003">Cell membrane</keyword>
<comment type="subcellular location">
    <subcellularLocation>
        <location evidence="1">Cell membrane</location>
        <topology evidence="1">Multi-pass membrane protein</topology>
    </subcellularLocation>
</comment>
<feature type="transmembrane region" description="Helical" evidence="7">
    <location>
        <begin position="83"/>
        <end position="105"/>
    </location>
</feature>
<dbReference type="RefSeq" id="WP_015253521.1">
    <property type="nucleotide sequence ID" value="NC_019897.1"/>
</dbReference>
<evidence type="ECO:0000256" key="7">
    <source>
        <dbReference type="SAM" id="Phobius"/>
    </source>
</evidence>
<dbReference type="GO" id="GO:0009486">
    <property type="term" value="F:cytochrome bo3 ubiquinol oxidase activity"/>
    <property type="evidence" value="ECO:0007669"/>
    <property type="project" value="TreeGrafter"/>
</dbReference>
<evidence type="ECO:0000256" key="5">
    <source>
        <dbReference type="ARBA" id="ARBA00022989"/>
    </source>
</evidence>
<dbReference type="PANTHER" id="PTHR36835:SF1">
    <property type="entry name" value="CYTOCHROME BO(3) UBIQUINOL OXIDASE SUBUNIT 4"/>
    <property type="match status" value="1"/>
</dbReference>
<name>L0EAF2_THECK</name>
<evidence type="ECO:0000313" key="8">
    <source>
        <dbReference type="EMBL" id="AGA56757.1"/>
    </source>
</evidence>
<dbReference type="GO" id="GO:0015990">
    <property type="term" value="P:electron transport coupled proton transport"/>
    <property type="evidence" value="ECO:0007669"/>
    <property type="project" value="TreeGrafter"/>
</dbReference>
<dbReference type="InterPro" id="IPR050968">
    <property type="entry name" value="Cytochrome_c_oxidase_bac_sub4"/>
</dbReference>
<evidence type="ECO:0000256" key="3">
    <source>
        <dbReference type="ARBA" id="ARBA00022475"/>
    </source>
</evidence>
<dbReference type="GO" id="GO:0005886">
    <property type="term" value="C:plasma membrane"/>
    <property type="evidence" value="ECO:0007669"/>
    <property type="project" value="UniProtKB-SubCell"/>
</dbReference>
<proteinExistence type="inferred from homology"/>
<reference evidence="9" key="1">
    <citation type="submission" date="2012-01" db="EMBL/GenBank/DDBJ databases">
        <title>Complete sequence of chromosome of Thermobacillus composti KWC4.</title>
        <authorList>
            <person name="Lucas S."/>
            <person name="Han J."/>
            <person name="Lapidus A."/>
            <person name="Cheng J.-F."/>
            <person name="Goodwin L."/>
            <person name="Pitluck S."/>
            <person name="Peters L."/>
            <person name="Ovchinnikova G."/>
            <person name="Teshima H."/>
            <person name="Detter J.C."/>
            <person name="Han C."/>
            <person name="Tapia R."/>
            <person name="Land M."/>
            <person name="Hauser L."/>
            <person name="Kyrpides N."/>
            <person name="Ivanova N."/>
            <person name="Pagani I."/>
            <person name="Anderson I."/>
            <person name="Woyke T."/>
        </authorList>
    </citation>
    <scope>NUCLEOTIDE SEQUENCE [LARGE SCALE GENOMIC DNA]</scope>
    <source>
        <strain evidence="9">DSM 18247 / JCM 13945 / KWC4</strain>
    </source>
</reference>
<keyword evidence="5 7" id="KW-1133">Transmembrane helix</keyword>
<evidence type="ECO:0000313" key="9">
    <source>
        <dbReference type="Proteomes" id="UP000010795"/>
    </source>
</evidence>
<feature type="transmembrane region" description="Helical" evidence="7">
    <location>
        <begin position="51"/>
        <end position="71"/>
    </location>
</feature>
<keyword evidence="4 7" id="KW-0812">Transmembrane</keyword>
<dbReference type="eggNOG" id="COG3125">
    <property type="taxonomic scope" value="Bacteria"/>
</dbReference>
<dbReference type="EMBL" id="CP003255">
    <property type="protein sequence ID" value="AGA56757.1"/>
    <property type="molecule type" value="Genomic_DNA"/>
</dbReference>
<evidence type="ECO:0000256" key="1">
    <source>
        <dbReference type="ARBA" id="ARBA00004651"/>
    </source>
</evidence>
<sequence>MTAEHAAAVEQPKKRVKHEGPKKHIIAYIFSLVLTILAFATVITGEVSINFVYVMLVLMAGVQVFIQMAFWMHMKDRGHLFPIIGILSGVIIVFTMIIMAVYWTWW</sequence>
<evidence type="ECO:0000256" key="2">
    <source>
        <dbReference type="ARBA" id="ARBA00008079"/>
    </source>
</evidence>
<dbReference type="GO" id="GO:0009319">
    <property type="term" value="C:cytochrome o ubiquinol oxidase complex"/>
    <property type="evidence" value="ECO:0007669"/>
    <property type="project" value="TreeGrafter"/>
</dbReference>
<dbReference type="GO" id="GO:0015078">
    <property type="term" value="F:proton transmembrane transporter activity"/>
    <property type="evidence" value="ECO:0007669"/>
    <property type="project" value="TreeGrafter"/>
</dbReference>
<accession>L0EAF2</accession>
<dbReference type="HOGENOM" id="CLU_140945_3_0_9"/>
<dbReference type="KEGG" id="tco:Theco_0547"/>
<dbReference type="GO" id="GO:0019646">
    <property type="term" value="P:aerobic electron transport chain"/>
    <property type="evidence" value="ECO:0007669"/>
    <property type="project" value="TreeGrafter"/>
</dbReference>
<dbReference type="Pfam" id="PF03626">
    <property type="entry name" value="COX4_pro"/>
    <property type="match status" value="1"/>
</dbReference>
<evidence type="ECO:0000256" key="6">
    <source>
        <dbReference type="ARBA" id="ARBA00023136"/>
    </source>
</evidence>
<evidence type="ECO:0000256" key="4">
    <source>
        <dbReference type="ARBA" id="ARBA00022692"/>
    </source>
</evidence>
<dbReference type="OrthoDB" id="2989516at2"/>
<dbReference type="AlphaFoldDB" id="L0EAF2"/>
<dbReference type="InterPro" id="IPR005171">
    <property type="entry name" value="Cyt_c_oxidase_su4_prok"/>
</dbReference>
<organism evidence="8 9">
    <name type="scientific">Thermobacillus composti (strain DSM 18247 / JCM 13945 / KWC4)</name>
    <dbReference type="NCBI Taxonomy" id="717605"/>
    <lineage>
        <taxon>Bacteria</taxon>
        <taxon>Bacillati</taxon>
        <taxon>Bacillota</taxon>
        <taxon>Bacilli</taxon>
        <taxon>Bacillales</taxon>
        <taxon>Paenibacillaceae</taxon>
        <taxon>Thermobacillus</taxon>
    </lineage>
</organism>
<gene>
    <name evidence="8" type="ordered locus">Theco_0547</name>
</gene>
<dbReference type="Proteomes" id="UP000010795">
    <property type="component" value="Chromosome"/>
</dbReference>
<dbReference type="PANTHER" id="PTHR36835">
    <property type="entry name" value="CYTOCHROME BO(3) UBIQUINOL OXIDASE SUBUNIT 4"/>
    <property type="match status" value="1"/>
</dbReference>
<feature type="transmembrane region" description="Helical" evidence="7">
    <location>
        <begin position="25"/>
        <end position="45"/>
    </location>
</feature>
<protein>
    <submittedName>
        <fullName evidence="8">Heme/copper-type cytochrome/quinol oxidase, subunit 4</fullName>
    </submittedName>
</protein>
<keyword evidence="6 7" id="KW-0472">Membrane</keyword>
<comment type="similarity">
    <text evidence="2">Belongs to the cytochrome c oxidase bacterial subunit 4 family.</text>
</comment>
<dbReference type="STRING" id="717605.Theco_0547"/>